<feature type="non-terminal residue" evidence="5">
    <location>
        <position position="209"/>
    </location>
</feature>
<reference evidence="5 6" key="1">
    <citation type="submission" date="2024-05" db="EMBL/GenBank/DDBJ databases">
        <title>Culex pipiens pipiens assembly and annotation.</title>
        <authorList>
            <person name="Alout H."/>
            <person name="Durand T."/>
        </authorList>
    </citation>
    <scope>NUCLEOTIDE SEQUENCE [LARGE SCALE GENOMIC DNA]</scope>
    <source>
        <strain evidence="5">HA-2024</strain>
        <tissue evidence="5">Whole body</tissue>
    </source>
</reference>
<sequence length="209" mass="23388">MGEYDTNCNVYVNASDCVPQPRFAGISSITAHPKFNSATFRNNIALVRLNRNVEFEDNIQPICLPVTESLKEQTIQITNRSECEDKSDDRFYIGRDVTCVGSNGTANMCEWEDGAPLGYPTRYNESGVRFVQYGITSIFGCETLPDTVYLGEFDYSQDPDCNVNDASDCAPSFRSVDIESIIAHPQYDADADRHNVALLRLNHNVEFEG</sequence>
<dbReference type="InterPro" id="IPR009003">
    <property type="entry name" value="Peptidase_S1_PA"/>
</dbReference>
<dbReference type="Pfam" id="PF00089">
    <property type="entry name" value="Trypsin"/>
    <property type="match status" value="1"/>
</dbReference>
<evidence type="ECO:0000256" key="1">
    <source>
        <dbReference type="ARBA" id="ARBA00023157"/>
    </source>
</evidence>
<dbReference type="PROSITE" id="PS50240">
    <property type="entry name" value="TRYPSIN_DOM"/>
    <property type="match status" value="1"/>
</dbReference>
<dbReference type="Gene3D" id="2.40.10.10">
    <property type="entry name" value="Trypsin-like serine proteases"/>
    <property type="match status" value="3"/>
</dbReference>
<evidence type="ECO:0000313" key="5">
    <source>
        <dbReference type="EMBL" id="KAL1375874.1"/>
    </source>
</evidence>
<keyword evidence="1" id="KW-1015">Disulfide bond</keyword>
<evidence type="ECO:0000313" key="6">
    <source>
        <dbReference type="Proteomes" id="UP001562425"/>
    </source>
</evidence>
<organism evidence="5 6">
    <name type="scientific">Culex pipiens pipiens</name>
    <name type="common">Northern house mosquito</name>
    <dbReference type="NCBI Taxonomy" id="38569"/>
    <lineage>
        <taxon>Eukaryota</taxon>
        <taxon>Metazoa</taxon>
        <taxon>Ecdysozoa</taxon>
        <taxon>Arthropoda</taxon>
        <taxon>Hexapoda</taxon>
        <taxon>Insecta</taxon>
        <taxon>Pterygota</taxon>
        <taxon>Neoptera</taxon>
        <taxon>Endopterygota</taxon>
        <taxon>Diptera</taxon>
        <taxon>Nematocera</taxon>
        <taxon>Culicoidea</taxon>
        <taxon>Culicidae</taxon>
        <taxon>Culicinae</taxon>
        <taxon>Culicini</taxon>
        <taxon>Culex</taxon>
        <taxon>Culex</taxon>
    </lineage>
</organism>
<dbReference type="SUPFAM" id="SSF50494">
    <property type="entry name" value="Trypsin-like serine proteases"/>
    <property type="match status" value="2"/>
</dbReference>
<evidence type="ECO:0000259" key="4">
    <source>
        <dbReference type="PROSITE" id="PS50240"/>
    </source>
</evidence>
<dbReference type="InterPro" id="IPR001254">
    <property type="entry name" value="Trypsin_dom"/>
</dbReference>
<feature type="domain" description="Peptidase S1" evidence="4">
    <location>
        <begin position="1"/>
        <end position="141"/>
    </location>
</feature>
<accession>A0ABD1CHL2</accession>
<evidence type="ECO:0000256" key="2">
    <source>
        <dbReference type="ARBA" id="ARBA00023180"/>
    </source>
</evidence>
<dbReference type="PANTHER" id="PTHR24256">
    <property type="entry name" value="TRYPTASE-RELATED"/>
    <property type="match status" value="1"/>
</dbReference>
<dbReference type="InterPro" id="IPR051487">
    <property type="entry name" value="Ser/Thr_Proteases_Immune/Dev"/>
</dbReference>
<dbReference type="InterPro" id="IPR043504">
    <property type="entry name" value="Peptidase_S1_PA_chymotrypsin"/>
</dbReference>
<proteinExistence type="inferred from homology"/>
<name>A0ABD1CHL2_CULPP</name>
<evidence type="ECO:0000256" key="3">
    <source>
        <dbReference type="ARBA" id="ARBA00024195"/>
    </source>
</evidence>
<dbReference type="EMBL" id="JBEHCU010012124">
    <property type="protein sequence ID" value="KAL1375874.1"/>
    <property type="molecule type" value="Genomic_DNA"/>
</dbReference>
<dbReference type="AlphaFoldDB" id="A0ABD1CHL2"/>
<dbReference type="Proteomes" id="UP001562425">
    <property type="component" value="Unassembled WGS sequence"/>
</dbReference>
<comment type="caution">
    <text evidence="5">The sequence shown here is derived from an EMBL/GenBank/DDBJ whole genome shotgun (WGS) entry which is preliminary data.</text>
</comment>
<keyword evidence="6" id="KW-1185">Reference proteome</keyword>
<keyword evidence="2" id="KW-0325">Glycoprotein</keyword>
<protein>
    <recommendedName>
        <fullName evidence="4">Peptidase S1 domain-containing protein</fullName>
    </recommendedName>
</protein>
<gene>
    <name evidence="5" type="ORF">pipiens_000670</name>
</gene>
<comment type="similarity">
    <text evidence="3">Belongs to the peptidase S1 family. CLIP subfamily.</text>
</comment>